<keyword evidence="2" id="KW-1185">Reference proteome</keyword>
<proteinExistence type="predicted"/>
<protein>
    <submittedName>
        <fullName evidence="1">DUF938 domain-containing protein</fullName>
    </submittedName>
</protein>
<dbReference type="PANTHER" id="PTHR20974">
    <property type="entry name" value="UPF0585 PROTEIN CG18661"/>
    <property type="match status" value="1"/>
</dbReference>
<evidence type="ECO:0000313" key="1">
    <source>
        <dbReference type="EMBL" id="MBW6399479.1"/>
    </source>
</evidence>
<reference evidence="1 2" key="1">
    <citation type="submission" date="2021-07" db="EMBL/GenBank/DDBJ databases">
        <authorList>
            <person name="So Y."/>
        </authorList>
    </citation>
    <scope>NUCLEOTIDE SEQUENCE [LARGE SCALE GENOMIC DNA]</scope>
    <source>
        <strain evidence="1 2">HJA6</strain>
    </source>
</reference>
<dbReference type="SUPFAM" id="SSF53335">
    <property type="entry name" value="S-adenosyl-L-methionine-dependent methyltransferases"/>
    <property type="match status" value="1"/>
</dbReference>
<dbReference type="EMBL" id="JAHYBZ010000005">
    <property type="protein sequence ID" value="MBW6399479.1"/>
    <property type="molecule type" value="Genomic_DNA"/>
</dbReference>
<name>A0ABS7AB03_9PROT</name>
<dbReference type="Gene3D" id="3.40.50.150">
    <property type="entry name" value="Vaccinia Virus protein VP39"/>
    <property type="match status" value="1"/>
</dbReference>
<gene>
    <name evidence="1" type="ORF">KPL78_16595</name>
</gene>
<dbReference type="RefSeq" id="WP_219764079.1">
    <property type="nucleotide sequence ID" value="NZ_JAHYBZ010000005.1"/>
</dbReference>
<sequence>MPAADPRRFAPAALRNRDPILAVLRDTLPETGLVLEIASGSGEHVIHFAAALPGLTFQPSDPDPSARASIDAWVAESSASNIRPALALDAAAAHWPVAQASAALCINMIHISPWTATEGLLRGTASILPPDAPLLLYGPYRRGGAHTALSNAAFDDDLRARNPAWGVRDLEAVAELAAEWGFGPPAVTEMPANNLILVFRRRP</sequence>
<dbReference type="InterPro" id="IPR010342">
    <property type="entry name" value="DUF938"/>
</dbReference>
<dbReference type="InterPro" id="IPR029063">
    <property type="entry name" value="SAM-dependent_MTases_sf"/>
</dbReference>
<dbReference type="Proteomes" id="UP001196565">
    <property type="component" value="Unassembled WGS sequence"/>
</dbReference>
<evidence type="ECO:0000313" key="2">
    <source>
        <dbReference type="Proteomes" id="UP001196565"/>
    </source>
</evidence>
<comment type="caution">
    <text evidence="1">The sequence shown here is derived from an EMBL/GenBank/DDBJ whole genome shotgun (WGS) entry which is preliminary data.</text>
</comment>
<dbReference type="PANTHER" id="PTHR20974:SF0">
    <property type="entry name" value="UPF0585 PROTEIN CG18661"/>
    <property type="match status" value="1"/>
</dbReference>
<organism evidence="1 2">
    <name type="scientific">Roseomonas alba</name>
    <dbReference type="NCBI Taxonomy" id="2846776"/>
    <lineage>
        <taxon>Bacteria</taxon>
        <taxon>Pseudomonadati</taxon>
        <taxon>Pseudomonadota</taxon>
        <taxon>Alphaproteobacteria</taxon>
        <taxon>Acetobacterales</taxon>
        <taxon>Roseomonadaceae</taxon>
        <taxon>Roseomonas</taxon>
    </lineage>
</organism>
<dbReference type="Pfam" id="PF06080">
    <property type="entry name" value="DUF938"/>
    <property type="match status" value="1"/>
</dbReference>
<accession>A0ABS7AB03</accession>